<comment type="caution">
    <text evidence="1">The sequence shown here is derived from an EMBL/GenBank/DDBJ whole genome shotgun (WGS) entry which is preliminary data.</text>
</comment>
<dbReference type="RefSeq" id="WP_379690773.1">
    <property type="nucleotide sequence ID" value="NZ_JBHMEX010000062.1"/>
</dbReference>
<keyword evidence="2" id="KW-1185">Reference proteome</keyword>
<dbReference type="EMBL" id="JBHMEX010000062">
    <property type="protein sequence ID" value="MFB9066169.1"/>
    <property type="molecule type" value="Genomic_DNA"/>
</dbReference>
<organism evidence="1 2">
    <name type="scientific">Flavobacterium branchiarum</name>
    <dbReference type="NCBI Taxonomy" id="1114870"/>
    <lineage>
        <taxon>Bacteria</taxon>
        <taxon>Pseudomonadati</taxon>
        <taxon>Bacteroidota</taxon>
        <taxon>Flavobacteriia</taxon>
        <taxon>Flavobacteriales</taxon>
        <taxon>Flavobacteriaceae</taxon>
        <taxon>Flavobacterium</taxon>
    </lineage>
</organism>
<evidence type="ECO:0000313" key="1">
    <source>
        <dbReference type="EMBL" id="MFB9066169.1"/>
    </source>
</evidence>
<name>A0ABV5FRK6_9FLAO</name>
<sequence length="48" mass="5223">MEIKFISNLFGKATDNYFSGSSFGETVVIEYFKGFVAVGANVAPKILD</sequence>
<accession>A0ABV5FRK6</accession>
<protein>
    <submittedName>
        <fullName evidence="1">Uncharacterized protein</fullName>
    </submittedName>
</protein>
<proteinExistence type="predicted"/>
<dbReference type="Proteomes" id="UP001589589">
    <property type="component" value="Unassembled WGS sequence"/>
</dbReference>
<reference evidence="1 2" key="1">
    <citation type="submission" date="2024-09" db="EMBL/GenBank/DDBJ databases">
        <authorList>
            <person name="Sun Q."/>
            <person name="Mori K."/>
        </authorList>
    </citation>
    <scope>NUCLEOTIDE SEQUENCE [LARGE SCALE GENOMIC DNA]</scope>
    <source>
        <strain evidence="1 2">CECT 7908</strain>
    </source>
</reference>
<gene>
    <name evidence="1" type="ORF">ACFFUQ_19310</name>
</gene>
<evidence type="ECO:0000313" key="2">
    <source>
        <dbReference type="Proteomes" id="UP001589589"/>
    </source>
</evidence>